<dbReference type="SUPFAM" id="SSF109709">
    <property type="entry name" value="KorB DNA-binding domain-like"/>
    <property type="match status" value="1"/>
</dbReference>
<dbReference type="InterPro" id="IPR050336">
    <property type="entry name" value="Chromosome_partition/occlusion"/>
</dbReference>
<sequence>MTTTNIQKAIATATANATGVALASKDGLRKLSGNKDIEVKRVNGFNADPRMLWIEEGFNVRDIDAEHVEGFVRSYTDGKYVPPIEVVVVEVDGVQRLKVVEGHHRTVAIYQALENGVDLKAVSVIEVTGNEVDQLARMIKSAEGRPLTAIELANAYNRMMGMGLNQTQVAEELGTTPAQVNNYLLLLKAPQELKAMIQSGEYSATNAWNNIRKHGADIAMAMAKEEVRAKSEKKAAKANGEKPAKSTGTSALKKIKLAPKKVKGMGAIVTSLATQVSLESLEEEKEVKLTMTAEMAKKLLSLAAELDEIETHNAKADQMMKELAVKAKQEEKDGVVLEEKSEEQLEIAA</sequence>
<evidence type="ECO:0000259" key="2">
    <source>
        <dbReference type="Pfam" id="PF17762"/>
    </source>
</evidence>
<protein>
    <recommendedName>
        <fullName evidence="2">ParB/Spo0J HTH domain-containing protein</fullName>
    </recommendedName>
</protein>
<proteinExistence type="predicted"/>
<dbReference type="AlphaFoldDB" id="A0A9X0RBD3"/>
<gene>
    <name evidence="3" type="ORF">H8Q88_20480</name>
</gene>
<keyword evidence="4" id="KW-1185">Reference proteome</keyword>
<dbReference type="Proteomes" id="UP000615796">
    <property type="component" value="Unassembled WGS sequence"/>
</dbReference>
<dbReference type="SUPFAM" id="SSF110849">
    <property type="entry name" value="ParB/Sulfiredoxin"/>
    <property type="match status" value="1"/>
</dbReference>
<accession>A0A9X0RBD3</accession>
<evidence type="ECO:0000313" key="4">
    <source>
        <dbReference type="Proteomes" id="UP000615796"/>
    </source>
</evidence>
<organism evidence="3 4">
    <name type="scientific">Vibrio metschnikovii</name>
    <dbReference type="NCBI Taxonomy" id="28172"/>
    <lineage>
        <taxon>Bacteria</taxon>
        <taxon>Pseudomonadati</taxon>
        <taxon>Pseudomonadota</taxon>
        <taxon>Gammaproteobacteria</taxon>
        <taxon>Vibrionales</taxon>
        <taxon>Vibrionaceae</taxon>
        <taxon>Vibrio</taxon>
    </lineage>
</organism>
<feature type="region of interest" description="Disordered" evidence="1">
    <location>
        <begin position="329"/>
        <end position="349"/>
    </location>
</feature>
<reference evidence="3" key="1">
    <citation type="submission" date="2020-08" db="EMBL/GenBank/DDBJ databases">
        <title>Genome Sequencing and Pan-Genome Analysis of Migratory bird Vibrio Strains, Inner Mongolia.</title>
        <authorList>
            <person name="Zheng L."/>
        </authorList>
    </citation>
    <scope>NUCLEOTIDE SEQUENCE</scope>
    <source>
        <strain evidence="3">M13F</strain>
    </source>
</reference>
<evidence type="ECO:0000313" key="3">
    <source>
        <dbReference type="EMBL" id="MBC5853258.1"/>
    </source>
</evidence>
<feature type="compositionally biased region" description="Basic and acidic residues" evidence="1">
    <location>
        <begin position="329"/>
        <end position="343"/>
    </location>
</feature>
<dbReference type="GO" id="GO:0005694">
    <property type="term" value="C:chromosome"/>
    <property type="evidence" value="ECO:0007669"/>
    <property type="project" value="TreeGrafter"/>
</dbReference>
<dbReference type="InterPro" id="IPR036086">
    <property type="entry name" value="ParB/Sulfiredoxin_sf"/>
</dbReference>
<evidence type="ECO:0000256" key="1">
    <source>
        <dbReference type="SAM" id="MobiDB-lite"/>
    </source>
</evidence>
<comment type="caution">
    <text evidence="3">The sequence shown here is derived from an EMBL/GenBank/DDBJ whole genome shotgun (WGS) entry which is preliminary data.</text>
</comment>
<dbReference type="Gene3D" id="1.10.10.2830">
    <property type="match status" value="1"/>
</dbReference>
<name>A0A9X0RBD3_VIBME</name>
<feature type="region of interest" description="Disordered" evidence="1">
    <location>
        <begin position="231"/>
        <end position="250"/>
    </location>
</feature>
<dbReference type="InterPro" id="IPR041468">
    <property type="entry name" value="HTH_ParB/Spo0J"/>
</dbReference>
<dbReference type="GO" id="GO:0007059">
    <property type="term" value="P:chromosome segregation"/>
    <property type="evidence" value="ECO:0007669"/>
    <property type="project" value="TreeGrafter"/>
</dbReference>
<feature type="compositionally biased region" description="Basic and acidic residues" evidence="1">
    <location>
        <begin position="231"/>
        <end position="244"/>
    </location>
</feature>
<dbReference type="EMBL" id="JACRUP010000030">
    <property type="protein sequence ID" value="MBC5853258.1"/>
    <property type="molecule type" value="Genomic_DNA"/>
</dbReference>
<dbReference type="PANTHER" id="PTHR33375">
    <property type="entry name" value="CHROMOSOME-PARTITIONING PROTEIN PARB-RELATED"/>
    <property type="match status" value="1"/>
</dbReference>
<dbReference type="PROSITE" id="PS50890">
    <property type="entry name" value="PUA"/>
    <property type="match status" value="1"/>
</dbReference>
<dbReference type="Pfam" id="PF17762">
    <property type="entry name" value="HTH_ParB"/>
    <property type="match status" value="1"/>
</dbReference>
<dbReference type="RefSeq" id="WP_187027404.1">
    <property type="nucleotide sequence ID" value="NZ_JACRUP010000030.1"/>
</dbReference>
<dbReference type="PANTHER" id="PTHR33375:SF1">
    <property type="entry name" value="CHROMOSOME-PARTITIONING PROTEIN PARB-RELATED"/>
    <property type="match status" value="1"/>
</dbReference>
<feature type="domain" description="ParB/Spo0J HTH" evidence="2">
    <location>
        <begin position="147"/>
        <end position="207"/>
    </location>
</feature>